<proteinExistence type="predicted"/>
<dbReference type="RefSeq" id="WP_307821268.1">
    <property type="nucleotide sequence ID" value="NZ_BMGP01000002.1"/>
</dbReference>
<evidence type="ECO:0000313" key="8">
    <source>
        <dbReference type="Proteomes" id="UP000598775"/>
    </source>
</evidence>
<evidence type="ECO:0000256" key="5">
    <source>
        <dbReference type="ARBA" id="ARBA00023163"/>
    </source>
</evidence>
<dbReference type="CDD" id="cd00090">
    <property type="entry name" value="HTH_ARSR"/>
    <property type="match status" value="1"/>
</dbReference>
<evidence type="ECO:0000256" key="3">
    <source>
        <dbReference type="ARBA" id="ARBA00023015"/>
    </source>
</evidence>
<dbReference type="InterPro" id="IPR039422">
    <property type="entry name" value="MarR/SlyA-like"/>
</dbReference>
<evidence type="ECO:0000259" key="6">
    <source>
        <dbReference type="PROSITE" id="PS50995"/>
    </source>
</evidence>
<dbReference type="InterPro" id="IPR000835">
    <property type="entry name" value="HTH_MarR-typ"/>
</dbReference>
<dbReference type="InterPro" id="IPR036388">
    <property type="entry name" value="WH-like_DNA-bd_sf"/>
</dbReference>
<dbReference type="EMBL" id="BMGP01000002">
    <property type="protein sequence ID" value="GGF18976.1"/>
    <property type="molecule type" value="Genomic_DNA"/>
</dbReference>
<keyword evidence="5" id="KW-0804">Transcription</keyword>
<protein>
    <submittedName>
        <fullName evidence="7">Transcriptional regulator</fullName>
    </submittedName>
</protein>
<comment type="subcellular location">
    <subcellularLocation>
        <location evidence="1">Cytoplasm</location>
    </subcellularLocation>
</comment>
<dbReference type="Gene3D" id="1.10.10.10">
    <property type="entry name" value="Winged helix-like DNA-binding domain superfamily/Winged helix DNA-binding domain"/>
    <property type="match status" value="1"/>
</dbReference>
<dbReference type="FunFam" id="1.10.10.10:FF:000163">
    <property type="entry name" value="MarR family transcriptional regulator"/>
    <property type="match status" value="1"/>
</dbReference>
<dbReference type="GO" id="GO:0003677">
    <property type="term" value="F:DNA binding"/>
    <property type="evidence" value="ECO:0007669"/>
    <property type="project" value="UniProtKB-KW"/>
</dbReference>
<dbReference type="GO" id="GO:0006950">
    <property type="term" value="P:response to stress"/>
    <property type="evidence" value="ECO:0007669"/>
    <property type="project" value="TreeGrafter"/>
</dbReference>
<dbReference type="InterPro" id="IPR011991">
    <property type="entry name" value="ArsR-like_HTH"/>
</dbReference>
<organism evidence="7 8">
    <name type="scientific">Subtercola lobariae</name>
    <dbReference type="NCBI Taxonomy" id="1588641"/>
    <lineage>
        <taxon>Bacteria</taxon>
        <taxon>Bacillati</taxon>
        <taxon>Actinomycetota</taxon>
        <taxon>Actinomycetes</taxon>
        <taxon>Micrococcales</taxon>
        <taxon>Microbacteriaceae</taxon>
        <taxon>Subtercola</taxon>
    </lineage>
</organism>
<keyword evidence="8" id="KW-1185">Reference proteome</keyword>
<keyword evidence="3" id="KW-0805">Transcription regulation</keyword>
<accession>A0A917B3D0</accession>
<evidence type="ECO:0000313" key="7">
    <source>
        <dbReference type="EMBL" id="GGF18976.1"/>
    </source>
</evidence>
<evidence type="ECO:0000256" key="1">
    <source>
        <dbReference type="ARBA" id="ARBA00004496"/>
    </source>
</evidence>
<dbReference type="GO" id="GO:0005737">
    <property type="term" value="C:cytoplasm"/>
    <property type="evidence" value="ECO:0007669"/>
    <property type="project" value="UniProtKB-SubCell"/>
</dbReference>
<dbReference type="PANTHER" id="PTHR33164:SF5">
    <property type="entry name" value="ORGANIC HYDROPEROXIDE RESISTANCE TRANSCRIPTIONAL REGULATOR"/>
    <property type="match status" value="1"/>
</dbReference>
<keyword evidence="4" id="KW-0238">DNA-binding</keyword>
<reference evidence="7 8" key="1">
    <citation type="journal article" date="2014" name="Int. J. Syst. Evol. Microbiol.">
        <title>Complete genome sequence of Corynebacterium casei LMG S-19264T (=DSM 44701T), isolated from a smear-ripened cheese.</title>
        <authorList>
            <consortium name="US DOE Joint Genome Institute (JGI-PGF)"/>
            <person name="Walter F."/>
            <person name="Albersmeier A."/>
            <person name="Kalinowski J."/>
            <person name="Ruckert C."/>
        </authorList>
    </citation>
    <scope>NUCLEOTIDE SEQUENCE [LARGE SCALE GENOMIC DNA]</scope>
    <source>
        <strain evidence="7 8">CGMCC 1.12976</strain>
    </source>
</reference>
<gene>
    <name evidence="7" type="primary">ohrR</name>
    <name evidence="7" type="ORF">GCM10011399_10720</name>
</gene>
<name>A0A917B3D0_9MICO</name>
<dbReference type="AlphaFoldDB" id="A0A917B3D0"/>
<dbReference type="PRINTS" id="PR00598">
    <property type="entry name" value="HTHMARR"/>
</dbReference>
<dbReference type="InterPro" id="IPR055166">
    <property type="entry name" value="Transc_reg_Sar_Rot_HTH"/>
</dbReference>
<keyword evidence="2" id="KW-0963">Cytoplasm</keyword>
<feature type="domain" description="HTH marR-type" evidence="6">
    <location>
        <begin position="12"/>
        <end position="139"/>
    </location>
</feature>
<evidence type="ECO:0000256" key="4">
    <source>
        <dbReference type="ARBA" id="ARBA00023125"/>
    </source>
</evidence>
<evidence type="ECO:0000256" key="2">
    <source>
        <dbReference type="ARBA" id="ARBA00022490"/>
    </source>
</evidence>
<dbReference type="SUPFAM" id="SSF46785">
    <property type="entry name" value="Winged helix' DNA-binding domain"/>
    <property type="match status" value="1"/>
</dbReference>
<sequence length="148" mass="16034">MNTETSAAPLLDEQICFALYNASRAMTARYKTLLEPLGLTYPQYLVMLVLWESQPVTVSQLGERLQLDSGTLSPLLKRLESAMLITRARSVDDERSVLVSLTAAGDALRTKTARFAELVCSASGLDVAGIQSLRDQVVAFASGLRSAP</sequence>
<dbReference type="InterPro" id="IPR036390">
    <property type="entry name" value="WH_DNA-bd_sf"/>
</dbReference>
<comment type="caution">
    <text evidence="7">The sequence shown here is derived from an EMBL/GenBank/DDBJ whole genome shotgun (WGS) entry which is preliminary data.</text>
</comment>
<dbReference type="GO" id="GO:0003700">
    <property type="term" value="F:DNA-binding transcription factor activity"/>
    <property type="evidence" value="ECO:0007669"/>
    <property type="project" value="InterPro"/>
</dbReference>
<dbReference type="Pfam" id="PF22381">
    <property type="entry name" value="Staph_reg_Sar_Rot"/>
    <property type="match status" value="1"/>
</dbReference>
<dbReference type="SMART" id="SM00347">
    <property type="entry name" value="HTH_MARR"/>
    <property type="match status" value="1"/>
</dbReference>
<dbReference type="PANTHER" id="PTHR33164">
    <property type="entry name" value="TRANSCRIPTIONAL REGULATOR, MARR FAMILY"/>
    <property type="match status" value="1"/>
</dbReference>
<dbReference type="PROSITE" id="PS50995">
    <property type="entry name" value="HTH_MARR_2"/>
    <property type="match status" value="1"/>
</dbReference>
<dbReference type="Proteomes" id="UP000598775">
    <property type="component" value="Unassembled WGS sequence"/>
</dbReference>